<feature type="domain" description="Methyltransferase" evidence="2">
    <location>
        <begin position="75"/>
        <end position="165"/>
    </location>
</feature>
<gene>
    <name evidence="3" type="ORF">CSEC_0529</name>
</gene>
<dbReference type="RefSeq" id="WP_041016866.1">
    <property type="nucleotide sequence ID" value="NZ_CCEJ010000003.1"/>
</dbReference>
<dbReference type="InterPro" id="IPR029063">
    <property type="entry name" value="SAM-dependent_MTases_sf"/>
</dbReference>
<feature type="region of interest" description="Disordered" evidence="1">
    <location>
        <begin position="1"/>
        <end position="26"/>
    </location>
</feature>
<reference evidence="3" key="2">
    <citation type="submission" date="2014-09" db="EMBL/GenBank/DDBJ databases">
        <title>Criblamydia sequanensis harbors a mega-plasmid encoding arsenite resistance.</title>
        <authorList>
            <person name="Bertelli C."/>
            <person name="Goesmann A."/>
            <person name="Greub G."/>
        </authorList>
    </citation>
    <scope>NUCLEOTIDE SEQUENCE [LARGE SCALE GENOMIC DNA]</scope>
    <source>
        <strain evidence="3">CRIB-18</strain>
    </source>
</reference>
<feature type="compositionally biased region" description="Basic and acidic residues" evidence="1">
    <location>
        <begin position="10"/>
        <end position="26"/>
    </location>
</feature>
<protein>
    <submittedName>
        <fullName evidence="3">Methyltransferase</fullName>
    </submittedName>
</protein>
<accession>A0A090D171</accession>
<name>A0A090D171_9BACT</name>
<reference evidence="3" key="1">
    <citation type="submission" date="2013-12" db="EMBL/GenBank/DDBJ databases">
        <authorList>
            <person name="Linke B."/>
        </authorList>
    </citation>
    <scope>NUCLEOTIDE SEQUENCE [LARGE SCALE GENOMIC DNA]</scope>
    <source>
        <strain evidence="3">CRIB-18</strain>
    </source>
</reference>
<evidence type="ECO:0000259" key="2">
    <source>
        <dbReference type="Pfam" id="PF13649"/>
    </source>
</evidence>
<dbReference type="Gene3D" id="3.40.50.150">
    <property type="entry name" value="Vaccinia Virus protein VP39"/>
    <property type="match status" value="1"/>
</dbReference>
<dbReference type="EMBL" id="CCEJ010000003">
    <property type="protein sequence ID" value="CDR33363.1"/>
    <property type="molecule type" value="Genomic_DNA"/>
</dbReference>
<dbReference type="SUPFAM" id="SSF53335">
    <property type="entry name" value="S-adenosyl-L-methionine-dependent methyltransferases"/>
    <property type="match status" value="1"/>
</dbReference>
<evidence type="ECO:0000313" key="3">
    <source>
        <dbReference type="EMBL" id="CDR33363.1"/>
    </source>
</evidence>
<evidence type="ECO:0000256" key="1">
    <source>
        <dbReference type="SAM" id="MobiDB-lite"/>
    </source>
</evidence>
<dbReference type="Proteomes" id="UP000031552">
    <property type="component" value="Unassembled WGS sequence"/>
</dbReference>
<keyword evidence="3" id="KW-0489">Methyltransferase</keyword>
<dbReference type="Pfam" id="PF13649">
    <property type="entry name" value="Methyltransf_25"/>
    <property type="match status" value="1"/>
</dbReference>
<evidence type="ECO:0000313" key="4">
    <source>
        <dbReference type="Proteomes" id="UP000031552"/>
    </source>
</evidence>
<dbReference type="STRING" id="1437425.CSEC_0529"/>
<organism evidence="3 4">
    <name type="scientific">Candidatus Criblamydia sequanensis CRIB-18</name>
    <dbReference type="NCBI Taxonomy" id="1437425"/>
    <lineage>
        <taxon>Bacteria</taxon>
        <taxon>Pseudomonadati</taxon>
        <taxon>Chlamydiota</taxon>
        <taxon>Chlamydiia</taxon>
        <taxon>Parachlamydiales</taxon>
        <taxon>Candidatus Criblamydiaceae</taxon>
        <taxon>Candidatus Criblamydia</taxon>
    </lineage>
</organism>
<dbReference type="CDD" id="cd02440">
    <property type="entry name" value="AdoMet_MTases"/>
    <property type="match status" value="1"/>
</dbReference>
<dbReference type="OrthoDB" id="20821at2"/>
<dbReference type="GO" id="GO:0032259">
    <property type="term" value="P:methylation"/>
    <property type="evidence" value="ECO:0007669"/>
    <property type="project" value="UniProtKB-KW"/>
</dbReference>
<dbReference type="AlphaFoldDB" id="A0A090D171"/>
<keyword evidence="4" id="KW-1185">Reference proteome</keyword>
<dbReference type="GO" id="GO:0008168">
    <property type="term" value="F:methyltransferase activity"/>
    <property type="evidence" value="ECO:0007669"/>
    <property type="project" value="UniProtKB-KW"/>
</dbReference>
<proteinExistence type="predicted"/>
<keyword evidence="3" id="KW-0808">Transferase</keyword>
<dbReference type="eggNOG" id="COG2227">
    <property type="taxonomic scope" value="Bacteria"/>
</dbReference>
<comment type="caution">
    <text evidence="3">The sequence shown here is derived from an EMBL/GenBank/DDBJ whole genome shotgun (WGS) entry which is preliminary data.</text>
</comment>
<dbReference type="InterPro" id="IPR041698">
    <property type="entry name" value="Methyltransf_25"/>
</dbReference>
<sequence length="327" mass="38175">MKRHPLSIIEIEHSEPPRKPDKISKRREVEGHFETLWRTDPQMFNPLRNAKERERINRSLNFLEPKKSHDKIKAVDLGCGEGVFAKRLLEKEGYEVLGVDCANIALKKLMEDYKGDFLAAKNDCMPNTTLEDDAFDLVISLDLLAYLKPDEYRLFFNEIARIMKKDAKTLISTPIDFRSENALQKFIELAKTELEIEKMELSHFSYYIKLKDIFRAPKRFYESSKSPLIRKKALSSRSGLLKKWFQLNSTSFLGPIWKLISFATSPIASSIDQNHWLLLKLEKLAKFLNSENTVSHAIILAKRKLLFDEEPYLPKTIERKGKRQIWE</sequence>